<organism evidence="3 4">
    <name type="scientific">Capnocytophaga canis</name>
    <dbReference type="NCBI Taxonomy" id="1848903"/>
    <lineage>
        <taxon>Bacteria</taxon>
        <taxon>Pseudomonadati</taxon>
        <taxon>Bacteroidota</taxon>
        <taxon>Flavobacteriia</taxon>
        <taxon>Flavobacteriales</taxon>
        <taxon>Flavobacteriaceae</taxon>
        <taxon>Capnocytophaga</taxon>
    </lineage>
</organism>
<protein>
    <submittedName>
        <fullName evidence="3">Outer membrane assembly protein</fullName>
    </submittedName>
</protein>
<keyword evidence="2" id="KW-0472">Membrane</keyword>
<evidence type="ECO:0000256" key="2">
    <source>
        <dbReference type="SAM" id="Phobius"/>
    </source>
</evidence>
<feature type="transmembrane region" description="Helical" evidence="2">
    <location>
        <begin position="39"/>
        <end position="61"/>
    </location>
</feature>
<feature type="region of interest" description="Disordered" evidence="1">
    <location>
        <begin position="66"/>
        <end position="91"/>
    </location>
</feature>
<evidence type="ECO:0000313" key="3">
    <source>
        <dbReference type="EMBL" id="RIY38382.1"/>
    </source>
</evidence>
<keyword evidence="2" id="KW-0812">Transmembrane</keyword>
<evidence type="ECO:0000256" key="1">
    <source>
        <dbReference type="SAM" id="MobiDB-lite"/>
    </source>
</evidence>
<sequence>MKYIIGIIVVLIVLSVGAYFLADLWEYDTLITPEELKKGAITVMIVGGVSVLLIIFVPFFFKDNAKGYDKNHNGIAQPKKTHIKKERNSEK</sequence>
<feature type="transmembrane region" description="Helical" evidence="2">
    <location>
        <begin position="7"/>
        <end position="27"/>
    </location>
</feature>
<gene>
    <name evidence="3" type="ORF">CKY20_02265</name>
</gene>
<keyword evidence="2" id="KW-1133">Transmembrane helix</keyword>
<proteinExistence type="predicted"/>
<evidence type="ECO:0000313" key="4">
    <source>
        <dbReference type="Proteomes" id="UP000265497"/>
    </source>
</evidence>
<comment type="caution">
    <text evidence="3">The sequence shown here is derived from an EMBL/GenBank/DDBJ whole genome shotgun (WGS) entry which is preliminary data.</text>
</comment>
<dbReference type="EMBL" id="NSDI01000001">
    <property type="protein sequence ID" value="RIY38382.1"/>
    <property type="molecule type" value="Genomic_DNA"/>
</dbReference>
<dbReference type="RefSeq" id="WP_119652144.1">
    <property type="nucleotide sequence ID" value="NZ_NSDI01000001.1"/>
</dbReference>
<reference evidence="3 4" key="1">
    <citation type="submission" date="2017-08" db="EMBL/GenBank/DDBJ databases">
        <title>Capnocytophaga canis 17-158 assembly.</title>
        <authorList>
            <person name="Gulvik C.A."/>
        </authorList>
    </citation>
    <scope>NUCLEOTIDE SEQUENCE [LARGE SCALE GENOMIC DNA]</scope>
    <source>
        <strain evidence="3 4">17-158</strain>
    </source>
</reference>
<accession>A0A3A1YJM3</accession>
<dbReference type="AlphaFoldDB" id="A0A3A1YJM3"/>
<name>A0A3A1YJM3_9FLAO</name>
<dbReference type="Proteomes" id="UP000265497">
    <property type="component" value="Unassembled WGS sequence"/>
</dbReference>